<dbReference type="SUPFAM" id="SSF47413">
    <property type="entry name" value="lambda repressor-like DNA-binding domains"/>
    <property type="match status" value="1"/>
</dbReference>
<keyword evidence="3" id="KW-1185">Reference proteome</keyword>
<dbReference type="Proteomes" id="UP001501510">
    <property type="component" value="Unassembled WGS sequence"/>
</dbReference>
<dbReference type="Pfam" id="PF01381">
    <property type="entry name" value="HTH_3"/>
    <property type="match status" value="1"/>
</dbReference>
<sequence length="186" mass="21777">MLPKKDLGKLIRKAREYKGKITGERFSQTDLAHEVGKSRGYICDIENGRSFPSFSCLSNIAKVCNVPLDFFQSQNEISNILDKFIKLQLPNLPEEEIESIREALKEDPDLELKYLYEYINNHSLILEKKENAKKQKIEPKPPKDIIKYTLQNKYILDYLGIKKENAEEFSEEVLNQIKLISYKYKK</sequence>
<dbReference type="RefSeq" id="WP_343758519.1">
    <property type="nucleotide sequence ID" value="NZ_BAAACG010000003.1"/>
</dbReference>
<evidence type="ECO:0000313" key="2">
    <source>
        <dbReference type="EMBL" id="GAA0733754.1"/>
    </source>
</evidence>
<comment type="caution">
    <text evidence="2">The sequence shown here is derived from an EMBL/GenBank/DDBJ whole genome shotgun (WGS) entry which is preliminary data.</text>
</comment>
<evidence type="ECO:0000259" key="1">
    <source>
        <dbReference type="PROSITE" id="PS50943"/>
    </source>
</evidence>
<organism evidence="2 3">
    <name type="scientific">Clostridium oceanicum</name>
    <dbReference type="NCBI Taxonomy" id="1543"/>
    <lineage>
        <taxon>Bacteria</taxon>
        <taxon>Bacillati</taxon>
        <taxon>Bacillota</taxon>
        <taxon>Clostridia</taxon>
        <taxon>Eubacteriales</taxon>
        <taxon>Clostridiaceae</taxon>
        <taxon>Clostridium</taxon>
    </lineage>
</organism>
<evidence type="ECO:0000313" key="3">
    <source>
        <dbReference type="Proteomes" id="UP001501510"/>
    </source>
</evidence>
<gene>
    <name evidence="2" type="ORF">GCM10008906_05020</name>
</gene>
<dbReference type="PROSITE" id="PS50943">
    <property type="entry name" value="HTH_CROC1"/>
    <property type="match status" value="1"/>
</dbReference>
<feature type="domain" description="HTH cro/C1-type" evidence="1">
    <location>
        <begin position="11"/>
        <end position="71"/>
    </location>
</feature>
<name>A0ABN1JAG4_9CLOT</name>
<dbReference type="EMBL" id="BAAACG010000003">
    <property type="protein sequence ID" value="GAA0733754.1"/>
    <property type="molecule type" value="Genomic_DNA"/>
</dbReference>
<dbReference type="CDD" id="cd00093">
    <property type="entry name" value="HTH_XRE"/>
    <property type="match status" value="1"/>
</dbReference>
<dbReference type="Gene3D" id="1.10.260.40">
    <property type="entry name" value="lambda repressor-like DNA-binding domains"/>
    <property type="match status" value="1"/>
</dbReference>
<reference evidence="2 3" key="1">
    <citation type="journal article" date="2019" name="Int. J. Syst. Evol. Microbiol.">
        <title>The Global Catalogue of Microorganisms (GCM) 10K type strain sequencing project: providing services to taxonomists for standard genome sequencing and annotation.</title>
        <authorList>
            <consortium name="The Broad Institute Genomics Platform"/>
            <consortium name="The Broad Institute Genome Sequencing Center for Infectious Disease"/>
            <person name="Wu L."/>
            <person name="Ma J."/>
        </authorList>
    </citation>
    <scope>NUCLEOTIDE SEQUENCE [LARGE SCALE GENOMIC DNA]</scope>
    <source>
        <strain evidence="2 3">JCM 1407</strain>
    </source>
</reference>
<dbReference type="InterPro" id="IPR001387">
    <property type="entry name" value="Cro/C1-type_HTH"/>
</dbReference>
<proteinExistence type="predicted"/>
<protein>
    <recommendedName>
        <fullName evidence="1">HTH cro/C1-type domain-containing protein</fullName>
    </recommendedName>
</protein>
<dbReference type="SMART" id="SM00530">
    <property type="entry name" value="HTH_XRE"/>
    <property type="match status" value="1"/>
</dbReference>
<accession>A0ABN1JAG4</accession>
<dbReference type="InterPro" id="IPR010982">
    <property type="entry name" value="Lambda_DNA-bd_dom_sf"/>
</dbReference>